<name>A0A2H3DM85_ARMGA</name>
<sequence>MLASSTWAPCSGCPCPNHHLPSYTFAVEPSLSDDPEWMHLTHSSNVPSQYEEMVLSTMLSAYDEQIQGIELEKSNLEAFSLTLKAQIVVISQKIKALCEEHARVTEAARERRGLLSLVRRLPPEVLNHIFVDTINFPVPRTPIIHNAVKDREARVISRNWKFNATESSLWSITGVSTKWRSVCLSSPRLWSYVNVFITDSNFADYSYIRQLGLQLDRSAKCPLSMSICHIAEESTAENLPPQLVAILFSFSTCIRELHLFLPWTLFCQMAPLHLSLPSLENLIILCTDGIYPVESLNIRLLSFAPELQSLEVVDLVDPRKRFKLPWRQLKMYRSDHTYQPVYPFRHIGLRAHHHLKVLRKLQQVEECVLRFGDSSKEDQFGNKVYPLICPQLHKLDISSWNIDYTEQDSVFQQVADRLVLPKLSVVKVACSQRDNYETPDVFSSICHLLQRSQSPITVLHFDHGRIFTKDLLQLFRSTPTLEDLRLTRLGNGVFTQKVMDKLTLDHASSEDLVLPHLRILYMPSETVKIVDLVRMVRSRRLSDYSGRFNRLQTLRLCGSFPEGSCPDLDIAISDLKQYHAEGFSFGICHINPQ</sequence>
<gene>
    <name evidence="1" type="ORF">ARMGADRAFT_1163822</name>
</gene>
<protein>
    <submittedName>
        <fullName evidence="1">Uncharacterized protein</fullName>
    </submittedName>
</protein>
<dbReference type="OrthoDB" id="3365698at2759"/>
<evidence type="ECO:0000313" key="1">
    <source>
        <dbReference type="EMBL" id="PBK95180.1"/>
    </source>
</evidence>
<reference evidence="2" key="1">
    <citation type="journal article" date="2017" name="Nat. Ecol. Evol.">
        <title>Genome expansion and lineage-specific genetic innovations in the forest pathogenic fungi Armillaria.</title>
        <authorList>
            <person name="Sipos G."/>
            <person name="Prasanna A.N."/>
            <person name="Walter M.C."/>
            <person name="O'Connor E."/>
            <person name="Balint B."/>
            <person name="Krizsan K."/>
            <person name="Kiss B."/>
            <person name="Hess J."/>
            <person name="Varga T."/>
            <person name="Slot J."/>
            <person name="Riley R."/>
            <person name="Boka B."/>
            <person name="Rigling D."/>
            <person name="Barry K."/>
            <person name="Lee J."/>
            <person name="Mihaltcheva S."/>
            <person name="LaButti K."/>
            <person name="Lipzen A."/>
            <person name="Waldron R."/>
            <person name="Moloney N.M."/>
            <person name="Sperisen C."/>
            <person name="Kredics L."/>
            <person name="Vagvoelgyi C."/>
            <person name="Patrignani A."/>
            <person name="Fitzpatrick D."/>
            <person name="Nagy I."/>
            <person name="Doyle S."/>
            <person name="Anderson J.B."/>
            <person name="Grigoriev I.V."/>
            <person name="Gueldener U."/>
            <person name="Muensterkoetter M."/>
            <person name="Nagy L.G."/>
        </authorList>
    </citation>
    <scope>NUCLEOTIDE SEQUENCE [LARGE SCALE GENOMIC DNA]</scope>
    <source>
        <strain evidence="2">Ar21-2</strain>
    </source>
</reference>
<dbReference type="Gene3D" id="3.80.10.10">
    <property type="entry name" value="Ribonuclease Inhibitor"/>
    <property type="match status" value="1"/>
</dbReference>
<dbReference type="InParanoid" id="A0A2H3DM85"/>
<dbReference type="EMBL" id="KZ293652">
    <property type="protein sequence ID" value="PBK95180.1"/>
    <property type="molecule type" value="Genomic_DNA"/>
</dbReference>
<accession>A0A2H3DM85</accession>
<dbReference type="STRING" id="47427.A0A2H3DM85"/>
<organism evidence="1 2">
    <name type="scientific">Armillaria gallica</name>
    <name type="common">Bulbous honey fungus</name>
    <name type="synonym">Armillaria bulbosa</name>
    <dbReference type="NCBI Taxonomy" id="47427"/>
    <lineage>
        <taxon>Eukaryota</taxon>
        <taxon>Fungi</taxon>
        <taxon>Dikarya</taxon>
        <taxon>Basidiomycota</taxon>
        <taxon>Agaricomycotina</taxon>
        <taxon>Agaricomycetes</taxon>
        <taxon>Agaricomycetidae</taxon>
        <taxon>Agaricales</taxon>
        <taxon>Marasmiineae</taxon>
        <taxon>Physalacriaceae</taxon>
        <taxon>Armillaria</taxon>
    </lineage>
</organism>
<dbReference type="OMA" id="SSWNIDY"/>
<proteinExistence type="predicted"/>
<dbReference type="Proteomes" id="UP000217790">
    <property type="component" value="Unassembled WGS sequence"/>
</dbReference>
<evidence type="ECO:0000313" key="2">
    <source>
        <dbReference type="Proteomes" id="UP000217790"/>
    </source>
</evidence>
<dbReference type="InterPro" id="IPR032675">
    <property type="entry name" value="LRR_dom_sf"/>
</dbReference>
<keyword evidence="2" id="KW-1185">Reference proteome</keyword>
<dbReference type="AlphaFoldDB" id="A0A2H3DM85"/>